<dbReference type="CDD" id="cd00371">
    <property type="entry name" value="HMA"/>
    <property type="match status" value="1"/>
</dbReference>
<reference evidence="2 3" key="1">
    <citation type="submission" date="2020-09" db="EMBL/GenBank/DDBJ databases">
        <title>Echinicola sp. CAU 1574 isolated from sand of Sido Beach.</title>
        <authorList>
            <person name="Kim W."/>
        </authorList>
    </citation>
    <scope>NUCLEOTIDE SEQUENCE [LARGE SCALE GENOMIC DNA]</scope>
    <source>
        <strain evidence="2 3">CAU 1574</strain>
    </source>
</reference>
<organism evidence="2 3">
    <name type="scientific">Echinicola arenosa</name>
    <dbReference type="NCBI Taxonomy" id="2774144"/>
    <lineage>
        <taxon>Bacteria</taxon>
        <taxon>Pseudomonadati</taxon>
        <taxon>Bacteroidota</taxon>
        <taxon>Cytophagia</taxon>
        <taxon>Cytophagales</taxon>
        <taxon>Cyclobacteriaceae</taxon>
        <taxon>Echinicola</taxon>
    </lineage>
</organism>
<evidence type="ECO:0000259" key="1">
    <source>
        <dbReference type="Pfam" id="PF00403"/>
    </source>
</evidence>
<evidence type="ECO:0000313" key="3">
    <source>
        <dbReference type="Proteomes" id="UP000647133"/>
    </source>
</evidence>
<dbReference type="EMBL" id="JACYTQ010000004">
    <property type="protein sequence ID" value="MBD8489610.1"/>
    <property type="molecule type" value="Genomic_DNA"/>
</dbReference>
<comment type="caution">
    <text evidence="2">The sequence shown here is derived from an EMBL/GenBank/DDBJ whole genome shotgun (WGS) entry which is preliminary data.</text>
</comment>
<dbReference type="RefSeq" id="WP_192010502.1">
    <property type="nucleotide sequence ID" value="NZ_JACYTQ010000004.1"/>
</dbReference>
<dbReference type="Proteomes" id="UP000647133">
    <property type="component" value="Unassembled WGS sequence"/>
</dbReference>
<dbReference type="Pfam" id="PF00403">
    <property type="entry name" value="HMA"/>
    <property type="match status" value="1"/>
</dbReference>
<gene>
    <name evidence="2" type="ORF">IFO69_12715</name>
</gene>
<sequence length="65" mass="7191">MIQLKTNIKCEACVATVKPKLDKLPHTKWKVDLTSPDRILTAEGEANVREIISALEDAGYKGEPI</sequence>
<evidence type="ECO:0000313" key="2">
    <source>
        <dbReference type="EMBL" id="MBD8489610.1"/>
    </source>
</evidence>
<proteinExistence type="predicted"/>
<feature type="domain" description="HMA" evidence="1">
    <location>
        <begin position="7"/>
        <end position="61"/>
    </location>
</feature>
<name>A0ABR9ALP7_9BACT</name>
<accession>A0ABR9ALP7</accession>
<dbReference type="SUPFAM" id="SSF55008">
    <property type="entry name" value="HMA, heavy metal-associated domain"/>
    <property type="match status" value="1"/>
</dbReference>
<dbReference type="Gene3D" id="3.30.70.100">
    <property type="match status" value="1"/>
</dbReference>
<keyword evidence="3" id="KW-1185">Reference proteome</keyword>
<dbReference type="InterPro" id="IPR036163">
    <property type="entry name" value="HMA_dom_sf"/>
</dbReference>
<protein>
    <submittedName>
        <fullName evidence="2">Heavy metal transport/detoxification protein</fullName>
    </submittedName>
</protein>
<dbReference type="InterPro" id="IPR006121">
    <property type="entry name" value="HMA_dom"/>
</dbReference>